<dbReference type="STRING" id="1121439.dsat_1722"/>
<dbReference type="EMBL" id="ATHI01000001">
    <property type="protein sequence ID" value="EPR36194.1"/>
    <property type="molecule type" value="Genomic_DNA"/>
</dbReference>
<organism evidence="1 2">
    <name type="scientific">Alkalidesulfovibrio alkalitolerans DSM 16529</name>
    <dbReference type="NCBI Taxonomy" id="1121439"/>
    <lineage>
        <taxon>Bacteria</taxon>
        <taxon>Pseudomonadati</taxon>
        <taxon>Thermodesulfobacteriota</taxon>
        <taxon>Desulfovibrionia</taxon>
        <taxon>Desulfovibrionales</taxon>
        <taxon>Desulfovibrionaceae</taxon>
        <taxon>Alkalidesulfovibrio</taxon>
    </lineage>
</organism>
<dbReference type="InterPro" id="IPR027417">
    <property type="entry name" value="P-loop_NTPase"/>
</dbReference>
<comment type="caution">
    <text evidence="1">The sequence shown here is derived from an EMBL/GenBank/DDBJ whole genome shotgun (WGS) entry which is preliminary data.</text>
</comment>
<name>S7UQ68_9BACT</name>
<dbReference type="OrthoDB" id="9800698at2"/>
<dbReference type="SUPFAM" id="SSF52540">
    <property type="entry name" value="P-loop containing nucleoside triphosphate hydrolases"/>
    <property type="match status" value="1"/>
</dbReference>
<protein>
    <recommendedName>
        <fullName evidence="3">Sulfotransferase</fullName>
    </recommendedName>
</protein>
<keyword evidence="2" id="KW-1185">Reference proteome</keyword>
<gene>
    <name evidence="1" type="ORF">dsat_1722</name>
</gene>
<dbReference type="RefSeq" id="WP_020885608.1">
    <property type="nucleotide sequence ID" value="NZ_ATHI01000001.1"/>
</dbReference>
<dbReference type="Pfam" id="PF13469">
    <property type="entry name" value="Sulfotransfer_3"/>
    <property type="match status" value="1"/>
</dbReference>
<dbReference type="Gene3D" id="3.40.50.300">
    <property type="entry name" value="P-loop containing nucleotide triphosphate hydrolases"/>
    <property type="match status" value="1"/>
</dbReference>
<dbReference type="Proteomes" id="UP000014975">
    <property type="component" value="Unassembled WGS sequence"/>
</dbReference>
<evidence type="ECO:0000313" key="2">
    <source>
        <dbReference type="Proteomes" id="UP000014975"/>
    </source>
</evidence>
<evidence type="ECO:0008006" key="3">
    <source>
        <dbReference type="Google" id="ProtNLM"/>
    </source>
</evidence>
<dbReference type="AlphaFoldDB" id="S7UQ68"/>
<dbReference type="PATRIC" id="fig|1121439.3.peg.107"/>
<proteinExistence type="predicted"/>
<reference evidence="1 2" key="1">
    <citation type="journal article" date="2013" name="Genome Announc.">
        <title>Draft genome sequences for three mercury-methylating, sulfate-reducing bacteria.</title>
        <authorList>
            <person name="Brown S.D."/>
            <person name="Hurt R.A.Jr."/>
            <person name="Gilmour C.C."/>
            <person name="Elias D.A."/>
        </authorList>
    </citation>
    <scope>NUCLEOTIDE SEQUENCE [LARGE SCALE GENOMIC DNA]</scope>
    <source>
        <strain evidence="1 2">DSM 16529</strain>
    </source>
</reference>
<evidence type="ECO:0000313" key="1">
    <source>
        <dbReference type="EMBL" id="EPR36194.1"/>
    </source>
</evidence>
<sequence length="335" mass="38147">MEETMRTERYRKDEDREDLLRRLNGLLAPLDVEIAGAAGILAPRLPVIFIVGAPQSATTLVSQIFSHAGCFGYVSNFVARFYQAPGLGLLLQRALGLEGAAPDSFRSEYGVTSGWGEPHEFGYFWDRWFDLGQGVHKLGPDLLERVDRDGLRAAMGRMEAVDGRPMVFKNNTWCTFQVAFLRQLFPDSLWVVCQRHPLYNAQSIAVGRRLRYGDIRAWWSVRPAQYPELKLLPWWEQVAGQMRHTLDDLEDGLGAVDPADIIRVRYEVLCRDPGAPLREAVQALRRRRIEVVPAEPGVHFAAQDRRVLPDDEWELLHKACLRRFGPVHDGWNMEG</sequence>
<dbReference type="eggNOG" id="ENOG502Z83U">
    <property type="taxonomic scope" value="Bacteria"/>
</dbReference>
<accession>S7UQ68</accession>